<comment type="caution">
    <text evidence="5">The sequence shown here is derived from an EMBL/GenBank/DDBJ whole genome shotgun (WGS) entry which is preliminary data.</text>
</comment>
<dbReference type="Proteomes" id="UP001169006">
    <property type="component" value="Unassembled WGS sequence"/>
</dbReference>
<dbReference type="PANTHER" id="PTHR48081:SF33">
    <property type="entry name" value="KYNURENINE FORMAMIDASE"/>
    <property type="match status" value="1"/>
</dbReference>
<evidence type="ECO:0000313" key="5">
    <source>
        <dbReference type="EMBL" id="MDO1581398.1"/>
    </source>
</evidence>
<accession>A0ABT8SSK0</accession>
<dbReference type="InterPro" id="IPR029058">
    <property type="entry name" value="AB_hydrolase_fold"/>
</dbReference>
<feature type="chain" id="PRO_5047453387" evidence="3">
    <location>
        <begin position="25"/>
        <end position="351"/>
    </location>
</feature>
<dbReference type="SUPFAM" id="SSF53474">
    <property type="entry name" value="alpha/beta-Hydrolases"/>
    <property type="match status" value="1"/>
</dbReference>
<reference evidence="5" key="2">
    <citation type="submission" date="2023-07" db="EMBL/GenBank/DDBJ databases">
        <authorList>
            <person name="Sun H."/>
        </authorList>
    </citation>
    <scope>NUCLEOTIDE SEQUENCE</scope>
    <source>
        <strain evidence="5">05753</strain>
    </source>
</reference>
<dbReference type="Pfam" id="PF20434">
    <property type="entry name" value="BD-FAE"/>
    <property type="match status" value="1"/>
</dbReference>
<evidence type="ECO:0000259" key="4">
    <source>
        <dbReference type="Pfam" id="PF20434"/>
    </source>
</evidence>
<evidence type="ECO:0000256" key="2">
    <source>
        <dbReference type="ARBA" id="ARBA00022801"/>
    </source>
</evidence>
<reference evidence="5" key="1">
    <citation type="journal article" date="2015" name="Int. J. Syst. Evol. Microbiol.">
        <title>Rhizobium oryzicola sp. nov., potential plant-growth-promoting endophytic bacteria isolated from rice roots.</title>
        <authorList>
            <person name="Zhang X.X."/>
            <person name="Gao J.S."/>
            <person name="Cao Y.H."/>
            <person name="Sheirdil R.A."/>
            <person name="Wang X.C."/>
            <person name="Zhang L."/>
        </authorList>
    </citation>
    <scope>NUCLEOTIDE SEQUENCE</scope>
    <source>
        <strain evidence="5">05753</strain>
    </source>
</reference>
<dbReference type="InterPro" id="IPR049492">
    <property type="entry name" value="BD-FAE-like_dom"/>
</dbReference>
<dbReference type="Gene3D" id="3.40.50.1820">
    <property type="entry name" value="alpha/beta hydrolase"/>
    <property type="match status" value="1"/>
</dbReference>
<organism evidence="5 6">
    <name type="scientific">Rhizobium oryzicola</name>
    <dbReference type="NCBI Taxonomy" id="1232668"/>
    <lineage>
        <taxon>Bacteria</taxon>
        <taxon>Pseudomonadati</taxon>
        <taxon>Pseudomonadota</taxon>
        <taxon>Alphaproteobacteria</taxon>
        <taxon>Hyphomicrobiales</taxon>
        <taxon>Rhizobiaceae</taxon>
        <taxon>Rhizobium/Agrobacterium group</taxon>
        <taxon>Rhizobium</taxon>
    </lineage>
</organism>
<dbReference type="PANTHER" id="PTHR48081">
    <property type="entry name" value="AB HYDROLASE SUPERFAMILY PROTEIN C4A8.06C"/>
    <property type="match status" value="1"/>
</dbReference>
<comment type="similarity">
    <text evidence="1">Belongs to the 'GDXG' lipolytic enzyme family.</text>
</comment>
<sequence>MRNSTRAIWFLSVALLFGSLGSSAEVSRPSAGISWPLADICRLDIGVFCAATEIADDQTDCPGAGLSHPYEGCLMPPAAPVPIVAQLVQARATVPGRGNIYRDIAYGPYAEQKMDIYVPQGAVNAPVLFMVHGGGWTIGSKSSARVVDNKVTHFLPKGFIFISVNNRLLPEADPLQQAQDVAAALAAAQQHVGALGGDPASFVLMGHSAGAHLVSLLAADPDIALRLGAKAWRGTIALDSAAYDVAEIMESQHLRLYDRAFGQDPAYWQRVSPSSQLHGGVPPMLLVCSTKRERACAEAEGFADKAQAVGVRAEVLSINKTHSAINEDLGRVGDYTADVDLFLETVLHPAE</sequence>
<keyword evidence="3" id="KW-0732">Signal</keyword>
<dbReference type="GO" id="GO:0016787">
    <property type="term" value="F:hydrolase activity"/>
    <property type="evidence" value="ECO:0007669"/>
    <property type="project" value="UniProtKB-KW"/>
</dbReference>
<dbReference type="InterPro" id="IPR002168">
    <property type="entry name" value="Lipase_GDXG_HIS_AS"/>
</dbReference>
<dbReference type="InterPro" id="IPR050300">
    <property type="entry name" value="GDXG_lipolytic_enzyme"/>
</dbReference>
<gene>
    <name evidence="5" type="ORF">Q2T52_04745</name>
</gene>
<feature type="signal peptide" evidence="3">
    <location>
        <begin position="1"/>
        <end position="24"/>
    </location>
</feature>
<evidence type="ECO:0000256" key="1">
    <source>
        <dbReference type="ARBA" id="ARBA00010515"/>
    </source>
</evidence>
<evidence type="ECO:0000313" key="6">
    <source>
        <dbReference type="Proteomes" id="UP001169006"/>
    </source>
</evidence>
<proteinExistence type="inferred from homology"/>
<dbReference type="PROSITE" id="PS01173">
    <property type="entry name" value="LIPASE_GDXG_HIS"/>
    <property type="match status" value="1"/>
</dbReference>
<keyword evidence="2 5" id="KW-0378">Hydrolase</keyword>
<feature type="domain" description="BD-FAE-like" evidence="4">
    <location>
        <begin position="114"/>
        <end position="220"/>
    </location>
</feature>
<keyword evidence="6" id="KW-1185">Reference proteome</keyword>
<dbReference type="EMBL" id="JAUKWQ010000001">
    <property type="protein sequence ID" value="MDO1581398.1"/>
    <property type="molecule type" value="Genomic_DNA"/>
</dbReference>
<name>A0ABT8SSK0_9HYPH</name>
<evidence type="ECO:0000256" key="3">
    <source>
        <dbReference type="SAM" id="SignalP"/>
    </source>
</evidence>
<protein>
    <submittedName>
        <fullName evidence="5">Alpha/beta hydrolase</fullName>
    </submittedName>
</protein>
<dbReference type="RefSeq" id="WP_302075509.1">
    <property type="nucleotide sequence ID" value="NZ_JAUKWQ010000001.1"/>
</dbReference>